<name>A0A9D1WI71_9FIRM</name>
<comment type="pathway">
    <text evidence="1">Lipid metabolism; bile acid biosynthesis.</text>
</comment>
<dbReference type="GO" id="GO:0045302">
    <property type="term" value="F:choloylglycine hydrolase activity"/>
    <property type="evidence" value="ECO:0007669"/>
    <property type="project" value="UniProtKB-EC"/>
</dbReference>
<dbReference type="InterPro" id="IPR047711">
    <property type="entry name" value="CBAH"/>
</dbReference>
<organism evidence="11 12">
    <name type="scientific">Candidatus Blautia gallistercoris</name>
    <dbReference type="NCBI Taxonomy" id="2838490"/>
    <lineage>
        <taxon>Bacteria</taxon>
        <taxon>Bacillati</taxon>
        <taxon>Bacillota</taxon>
        <taxon>Clostridia</taxon>
        <taxon>Lachnospirales</taxon>
        <taxon>Lachnospiraceae</taxon>
        <taxon>Blautia</taxon>
    </lineage>
</organism>
<comment type="catalytic activity">
    <reaction evidence="8">
        <text>cholate + taurine = taurocholate + H2O</text>
        <dbReference type="Rhea" id="RHEA:47108"/>
        <dbReference type="ChEBI" id="CHEBI:15377"/>
        <dbReference type="ChEBI" id="CHEBI:29747"/>
        <dbReference type="ChEBI" id="CHEBI:36257"/>
        <dbReference type="ChEBI" id="CHEBI:507393"/>
    </reaction>
    <physiologicalReaction direction="right-to-left" evidence="8">
        <dbReference type="Rhea" id="RHEA:47110"/>
    </physiologicalReaction>
</comment>
<sequence length="324" mass="36997">MCTCITYQNGDFYFGRNLDLEYSFGEQVVVTPRNYPFSYRMVQGAEHPYAMVGMATVMDNYPLYAEAANEKGLCMAGLNFPGNACYQEVKEGAYNVTPFELIPWLLGQCASLEEAEKLLRNTCLVKIPFRENVPLAPLHWMIADEKRCLTVEAVQEGLRIYENPFGVLTNNPPFPYHEMNLQNYMNLTPEYPENRFARELSLRPYGQGMGALGLPGDASPASRFVKTVFLKWNSVSEQTERANLSQFFHILDQVGMVRGMVRTPEQNYDITTYSCCINATKGMYYFKTYENNRIQAVNLYGEDLEGSTLYCYELGGEQEIGYRN</sequence>
<protein>
    <recommendedName>
        <fullName evidence="5">choloylglycine hydrolase</fullName>
        <ecNumber evidence="5">3.5.1.24</ecNumber>
    </recommendedName>
    <alternativeName>
        <fullName evidence="6">Bile salt hydrolase</fullName>
    </alternativeName>
    <alternativeName>
        <fullName evidence="7">Choloylglycine hydrolase</fullName>
    </alternativeName>
</protein>
<dbReference type="Gene3D" id="3.60.60.10">
    <property type="entry name" value="Penicillin V Acylase, Chain A"/>
    <property type="match status" value="1"/>
</dbReference>
<accession>A0A9D1WI71</accession>
<evidence type="ECO:0000256" key="7">
    <source>
        <dbReference type="ARBA" id="ARBA00044806"/>
    </source>
</evidence>
<comment type="similarity">
    <text evidence="2">Belongs to the peptidase C59 family.</text>
</comment>
<evidence type="ECO:0000313" key="11">
    <source>
        <dbReference type="EMBL" id="HIX59684.1"/>
    </source>
</evidence>
<reference evidence="11" key="2">
    <citation type="submission" date="2021-04" db="EMBL/GenBank/DDBJ databases">
        <authorList>
            <person name="Gilroy R."/>
        </authorList>
    </citation>
    <scope>NUCLEOTIDE SEQUENCE</scope>
    <source>
        <strain evidence="11">ChiSjej1B19-8411</strain>
    </source>
</reference>
<dbReference type="Proteomes" id="UP000886817">
    <property type="component" value="Unassembled WGS sequence"/>
</dbReference>
<evidence type="ECO:0000256" key="3">
    <source>
        <dbReference type="ARBA" id="ARBA00022801"/>
    </source>
</evidence>
<feature type="domain" description="Choloylglycine hydrolase/NAAA C-terminal" evidence="10">
    <location>
        <begin position="2"/>
        <end position="309"/>
    </location>
</feature>
<evidence type="ECO:0000256" key="1">
    <source>
        <dbReference type="ARBA" id="ARBA00004860"/>
    </source>
</evidence>
<dbReference type="NCBIfam" id="NF038245">
    <property type="entry name" value="bile_salt_hydro"/>
    <property type="match status" value="1"/>
</dbReference>
<dbReference type="EC" id="3.5.1.24" evidence="5"/>
<dbReference type="Pfam" id="PF02275">
    <property type="entry name" value="CBAH"/>
    <property type="match status" value="1"/>
</dbReference>
<dbReference type="SUPFAM" id="SSF56235">
    <property type="entry name" value="N-terminal nucleophile aminohydrolases (Ntn hydrolases)"/>
    <property type="match status" value="1"/>
</dbReference>
<dbReference type="EMBL" id="DXEX01000177">
    <property type="protein sequence ID" value="HIX59684.1"/>
    <property type="molecule type" value="Genomic_DNA"/>
</dbReference>
<dbReference type="CDD" id="cd00542">
    <property type="entry name" value="Ntn_PVA"/>
    <property type="match status" value="1"/>
</dbReference>
<reference evidence="11" key="1">
    <citation type="journal article" date="2021" name="PeerJ">
        <title>Extensive microbial diversity within the chicken gut microbiome revealed by metagenomics and culture.</title>
        <authorList>
            <person name="Gilroy R."/>
            <person name="Ravi A."/>
            <person name="Getino M."/>
            <person name="Pursley I."/>
            <person name="Horton D.L."/>
            <person name="Alikhan N.F."/>
            <person name="Baker D."/>
            <person name="Gharbi K."/>
            <person name="Hall N."/>
            <person name="Watson M."/>
            <person name="Adriaenssens E.M."/>
            <person name="Foster-Nyarko E."/>
            <person name="Jarju S."/>
            <person name="Secka A."/>
            <person name="Antonio M."/>
            <person name="Oren A."/>
            <person name="Chaudhuri R.R."/>
            <person name="La Ragione R."/>
            <person name="Hildebrand F."/>
            <person name="Pallen M.J."/>
        </authorList>
    </citation>
    <scope>NUCLEOTIDE SEQUENCE</scope>
    <source>
        <strain evidence="11">ChiSjej1B19-8411</strain>
    </source>
</reference>
<dbReference type="GO" id="GO:0006629">
    <property type="term" value="P:lipid metabolic process"/>
    <property type="evidence" value="ECO:0007669"/>
    <property type="project" value="UniProtKB-KW"/>
</dbReference>
<comment type="catalytic activity">
    <reaction evidence="9">
        <text>taurodeoxycholate + H2O = deoxycholate + taurine</text>
        <dbReference type="Rhea" id="RHEA:47556"/>
        <dbReference type="ChEBI" id="CHEBI:15377"/>
        <dbReference type="ChEBI" id="CHEBI:23614"/>
        <dbReference type="ChEBI" id="CHEBI:36261"/>
        <dbReference type="ChEBI" id="CHEBI:507393"/>
    </reaction>
    <physiologicalReaction direction="left-to-right" evidence="9">
        <dbReference type="Rhea" id="RHEA:47557"/>
    </physiologicalReaction>
</comment>
<evidence type="ECO:0000256" key="5">
    <source>
        <dbReference type="ARBA" id="ARBA00044769"/>
    </source>
</evidence>
<dbReference type="InterPro" id="IPR029132">
    <property type="entry name" value="CBAH/NAAA_C"/>
</dbReference>
<evidence type="ECO:0000256" key="8">
    <source>
        <dbReference type="ARBA" id="ARBA00047285"/>
    </source>
</evidence>
<evidence type="ECO:0000256" key="6">
    <source>
        <dbReference type="ARBA" id="ARBA00044804"/>
    </source>
</evidence>
<dbReference type="InterPro" id="IPR029055">
    <property type="entry name" value="Ntn_hydrolases_N"/>
</dbReference>
<dbReference type="PANTHER" id="PTHR35527">
    <property type="entry name" value="CHOLOYLGLYCINE HYDROLASE"/>
    <property type="match status" value="1"/>
</dbReference>
<comment type="caution">
    <text evidence="11">The sequence shown here is derived from an EMBL/GenBank/DDBJ whole genome shotgun (WGS) entry which is preliminary data.</text>
</comment>
<dbReference type="InterPro" id="IPR052193">
    <property type="entry name" value="Peptidase_C59"/>
</dbReference>
<evidence type="ECO:0000313" key="12">
    <source>
        <dbReference type="Proteomes" id="UP000886817"/>
    </source>
</evidence>
<evidence type="ECO:0000256" key="4">
    <source>
        <dbReference type="ARBA" id="ARBA00023098"/>
    </source>
</evidence>
<evidence type="ECO:0000256" key="2">
    <source>
        <dbReference type="ARBA" id="ARBA00006625"/>
    </source>
</evidence>
<gene>
    <name evidence="11" type="primary">bsh</name>
    <name evidence="11" type="ORF">IAA45_08220</name>
</gene>
<dbReference type="AlphaFoldDB" id="A0A9D1WI71"/>
<evidence type="ECO:0000259" key="10">
    <source>
        <dbReference type="Pfam" id="PF02275"/>
    </source>
</evidence>
<keyword evidence="3 11" id="KW-0378">Hydrolase</keyword>
<evidence type="ECO:0000256" key="9">
    <source>
        <dbReference type="ARBA" id="ARBA00048897"/>
    </source>
</evidence>
<dbReference type="PANTHER" id="PTHR35527:SF2">
    <property type="entry name" value="HYDROLASE"/>
    <property type="match status" value="1"/>
</dbReference>
<keyword evidence="4" id="KW-0443">Lipid metabolism</keyword>
<proteinExistence type="inferred from homology"/>